<dbReference type="InterPro" id="IPR029016">
    <property type="entry name" value="GAF-like_dom_sf"/>
</dbReference>
<dbReference type="SMART" id="SM00065">
    <property type="entry name" value="GAF"/>
    <property type="match status" value="1"/>
</dbReference>
<dbReference type="Pfam" id="PF13185">
    <property type="entry name" value="GAF_2"/>
    <property type="match status" value="1"/>
</dbReference>
<dbReference type="EC" id="2.7.13.3" evidence="4"/>
<dbReference type="InterPro" id="IPR036890">
    <property type="entry name" value="HATPase_C_sf"/>
</dbReference>
<evidence type="ECO:0000256" key="3">
    <source>
        <dbReference type="ARBA" id="ARBA00006402"/>
    </source>
</evidence>
<feature type="modified residue" description="4-aspartylphosphate" evidence="14">
    <location>
        <position position="510"/>
    </location>
</feature>
<dbReference type="Gene3D" id="3.30.450.40">
    <property type="match status" value="1"/>
</dbReference>
<reference evidence="18 19" key="1">
    <citation type="journal article" date="2017" name="Nature">
        <title>Atmospheric trace gases support primary production in Antarctic desert surface soil.</title>
        <authorList>
            <person name="Ji M."/>
            <person name="Greening C."/>
            <person name="Vanwonterghem I."/>
            <person name="Carere C.R."/>
            <person name="Bay S.K."/>
            <person name="Steen J.A."/>
            <person name="Montgomery K."/>
            <person name="Lines T."/>
            <person name="Beardall J."/>
            <person name="van Dorst J."/>
            <person name="Snape I."/>
            <person name="Stott M.B."/>
            <person name="Hugenholtz P."/>
            <person name="Ferrari B.C."/>
        </authorList>
    </citation>
    <scope>NUCLEOTIDE SEQUENCE [LARGE SCALE GENOMIC DNA]</scope>
    <source>
        <strain evidence="18">RRmetagenome_bin12</strain>
    </source>
</reference>
<dbReference type="Gene3D" id="3.40.50.2300">
    <property type="match status" value="1"/>
</dbReference>
<dbReference type="SUPFAM" id="SSF55781">
    <property type="entry name" value="GAF domain-like"/>
    <property type="match status" value="1"/>
</dbReference>
<keyword evidence="10" id="KW-0902">Two-component regulatory system</keyword>
<name>A0A2W6AF39_9BACT</name>
<gene>
    <name evidence="18" type="ORF">DLM65_00980</name>
</gene>
<dbReference type="SUPFAM" id="SSF52172">
    <property type="entry name" value="CheY-like"/>
    <property type="match status" value="1"/>
</dbReference>
<evidence type="ECO:0000259" key="17">
    <source>
        <dbReference type="PROSITE" id="PS50110"/>
    </source>
</evidence>
<keyword evidence="6" id="KW-0808">Transferase</keyword>
<dbReference type="FunFam" id="1.10.287.130:FF:000038">
    <property type="entry name" value="Sensory transduction histidine kinase"/>
    <property type="match status" value="1"/>
</dbReference>
<evidence type="ECO:0000256" key="5">
    <source>
        <dbReference type="ARBA" id="ARBA00022553"/>
    </source>
</evidence>
<dbReference type="InterPro" id="IPR003661">
    <property type="entry name" value="HisK_dim/P_dom"/>
</dbReference>
<evidence type="ECO:0000256" key="2">
    <source>
        <dbReference type="ARBA" id="ARBA00004370"/>
    </source>
</evidence>
<accession>A0A2W6AF39</accession>
<dbReference type="FunFam" id="3.30.565.10:FF:000010">
    <property type="entry name" value="Sensor histidine kinase RcsC"/>
    <property type="match status" value="1"/>
</dbReference>
<dbReference type="InterPro" id="IPR003594">
    <property type="entry name" value="HATPase_dom"/>
</dbReference>
<keyword evidence="9" id="KW-0067">ATP-binding</keyword>
<evidence type="ECO:0000256" key="1">
    <source>
        <dbReference type="ARBA" id="ARBA00000085"/>
    </source>
</evidence>
<sequence length="582" mass="64237">MNRGNSALLVTAEMRESGLLRRSRPYTRPAMDDKVIVDLLGQVGNLFTSSLELKETIDFMLKAASDLVACDAATVFLLDDDGKSLSAIATFPFTESVAQVATFELGEGIVGWASQRRKVVSVADATKDSRFKNLPMAHAPRSCLVMPLQSPQRLVGALTMARREVRPFTTVEQALMQVIANQAAISIDNARLHARQTVQLAQIAEQKRELERSYAQINEISRLKSEFLANMSHELRTPLNAILGFSEILKDNLVALEEEQRHECLENIHTSGKHLLELVNDVLDLSKIEAGRMELSYDDFFVNNAVREVHNVIRSLSERRDIDLSIDVVPEDLLVRADKSKFKQVLYNLLSNAIKFTAQGGRVWVKARAEGEDTLCLEVGDTGVGIPREHHERIFNEFYQVDSATTRQVEGTGLGLSLTRRIVELHGGRMELESEPGSGSVFMFRIPLGGLQAPNGSHHNRILLVEDNRSNRELATMVLTGNGFEVDIAVDGNEGLHKARSSTYDLVLMDIELPGIDGLTVTRMLKSDPKTSSVPVVALTANAMKGNEQEALAAGCSGYISKPIEVANFVQRIATYLETEAS</sequence>
<dbReference type="PROSITE" id="PS50110">
    <property type="entry name" value="RESPONSE_REGULATORY"/>
    <property type="match status" value="1"/>
</dbReference>
<dbReference type="Proteomes" id="UP000248724">
    <property type="component" value="Unassembled WGS sequence"/>
</dbReference>
<dbReference type="SUPFAM" id="SSF47384">
    <property type="entry name" value="Homodimeric domain of signal transducing histidine kinase"/>
    <property type="match status" value="1"/>
</dbReference>
<dbReference type="SMART" id="SM00387">
    <property type="entry name" value="HATPase_c"/>
    <property type="match status" value="1"/>
</dbReference>
<dbReference type="InterPro" id="IPR036097">
    <property type="entry name" value="HisK_dim/P_sf"/>
</dbReference>
<dbReference type="SMART" id="SM00448">
    <property type="entry name" value="REC"/>
    <property type="match status" value="1"/>
</dbReference>
<proteinExistence type="inferred from homology"/>
<dbReference type="Gene3D" id="3.30.565.10">
    <property type="entry name" value="Histidine kinase-like ATPase, C-terminal domain"/>
    <property type="match status" value="1"/>
</dbReference>
<evidence type="ECO:0000256" key="11">
    <source>
        <dbReference type="ARBA" id="ARBA00023136"/>
    </source>
</evidence>
<evidence type="ECO:0000256" key="9">
    <source>
        <dbReference type="ARBA" id="ARBA00022840"/>
    </source>
</evidence>
<dbReference type="PRINTS" id="PR00344">
    <property type="entry name" value="BCTRLSENSOR"/>
</dbReference>
<dbReference type="Gene3D" id="1.10.287.130">
    <property type="match status" value="1"/>
</dbReference>
<evidence type="ECO:0000256" key="15">
    <source>
        <dbReference type="SAM" id="Coils"/>
    </source>
</evidence>
<evidence type="ECO:0000313" key="18">
    <source>
        <dbReference type="EMBL" id="PZR83888.1"/>
    </source>
</evidence>
<dbReference type="EMBL" id="QHBU01000020">
    <property type="protein sequence ID" value="PZR83888.1"/>
    <property type="molecule type" value="Genomic_DNA"/>
</dbReference>
<protein>
    <recommendedName>
        <fullName evidence="13">Circadian input-output histidine kinase CikA</fullName>
        <ecNumber evidence="4">2.7.13.3</ecNumber>
    </recommendedName>
</protein>
<evidence type="ECO:0000256" key="7">
    <source>
        <dbReference type="ARBA" id="ARBA00022741"/>
    </source>
</evidence>
<dbReference type="CDD" id="cd00082">
    <property type="entry name" value="HisKA"/>
    <property type="match status" value="1"/>
</dbReference>
<keyword evidence="8" id="KW-0418">Kinase</keyword>
<dbReference type="GO" id="GO:0005886">
    <property type="term" value="C:plasma membrane"/>
    <property type="evidence" value="ECO:0007669"/>
    <property type="project" value="TreeGrafter"/>
</dbReference>
<evidence type="ECO:0000256" key="10">
    <source>
        <dbReference type="ARBA" id="ARBA00023012"/>
    </source>
</evidence>
<dbReference type="PROSITE" id="PS50109">
    <property type="entry name" value="HIS_KIN"/>
    <property type="match status" value="1"/>
</dbReference>
<dbReference type="GO" id="GO:0009927">
    <property type="term" value="F:histidine phosphotransfer kinase activity"/>
    <property type="evidence" value="ECO:0007669"/>
    <property type="project" value="TreeGrafter"/>
</dbReference>
<keyword evidence="5 14" id="KW-0597">Phosphoprotein</keyword>
<dbReference type="SMART" id="SM00388">
    <property type="entry name" value="HisKA"/>
    <property type="match status" value="1"/>
</dbReference>
<dbReference type="CDD" id="cd16922">
    <property type="entry name" value="HATPase_EvgS-ArcB-TorS-like"/>
    <property type="match status" value="1"/>
</dbReference>
<dbReference type="Pfam" id="PF02518">
    <property type="entry name" value="HATPase_c"/>
    <property type="match status" value="1"/>
</dbReference>
<comment type="similarity">
    <text evidence="3">In the N-terminal section; belongs to the phytochrome family.</text>
</comment>
<dbReference type="AlphaFoldDB" id="A0A2W6AF39"/>
<feature type="domain" description="Histidine kinase" evidence="16">
    <location>
        <begin position="230"/>
        <end position="450"/>
    </location>
</feature>
<feature type="domain" description="Response regulatory" evidence="17">
    <location>
        <begin position="461"/>
        <end position="577"/>
    </location>
</feature>
<dbReference type="GO" id="GO:0000155">
    <property type="term" value="F:phosphorelay sensor kinase activity"/>
    <property type="evidence" value="ECO:0007669"/>
    <property type="project" value="InterPro"/>
</dbReference>
<dbReference type="GO" id="GO:0005524">
    <property type="term" value="F:ATP binding"/>
    <property type="evidence" value="ECO:0007669"/>
    <property type="project" value="UniProtKB-KW"/>
</dbReference>
<keyword evidence="11" id="KW-0472">Membrane</keyword>
<comment type="subcellular location">
    <subcellularLocation>
        <location evidence="2">Membrane</location>
    </subcellularLocation>
</comment>
<dbReference type="Pfam" id="PF00512">
    <property type="entry name" value="HisKA"/>
    <property type="match status" value="1"/>
</dbReference>
<evidence type="ECO:0000256" key="13">
    <source>
        <dbReference type="ARBA" id="ARBA00074306"/>
    </source>
</evidence>
<comment type="caution">
    <text evidence="18">The sequence shown here is derived from an EMBL/GenBank/DDBJ whole genome shotgun (WGS) entry which is preliminary data.</text>
</comment>
<dbReference type="InterPro" id="IPR001789">
    <property type="entry name" value="Sig_transdc_resp-reg_receiver"/>
</dbReference>
<keyword evidence="12" id="KW-0131">Cell cycle</keyword>
<keyword evidence="7" id="KW-0547">Nucleotide-binding</keyword>
<dbReference type="InterPro" id="IPR011006">
    <property type="entry name" value="CheY-like_superfamily"/>
</dbReference>
<dbReference type="Pfam" id="PF00072">
    <property type="entry name" value="Response_reg"/>
    <property type="match status" value="1"/>
</dbReference>
<organism evidence="18 19">
    <name type="scientific">Candidatus Aeolococcus gillhamiae</name>
    <dbReference type="NCBI Taxonomy" id="3127015"/>
    <lineage>
        <taxon>Bacteria</taxon>
        <taxon>Bacillati</taxon>
        <taxon>Candidatus Dormiibacterota</taxon>
        <taxon>Candidatus Dormibacteria</taxon>
        <taxon>Candidatus Aeolococcales</taxon>
        <taxon>Candidatus Aeolococcaceae</taxon>
        <taxon>Candidatus Aeolococcus</taxon>
    </lineage>
</organism>
<keyword evidence="15" id="KW-0175">Coiled coil</keyword>
<feature type="coiled-coil region" evidence="15">
    <location>
        <begin position="193"/>
        <end position="223"/>
    </location>
</feature>
<evidence type="ECO:0000259" key="16">
    <source>
        <dbReference type="PROSITE" id="PS50109"/>
    </source>
</evidence>
<dbReference type="InterPro" id="IPR004358">
    <property type="entry name" value="Sig_transdc_His_kin-like_C"/>
</dbReference>
<comment type="catalytic activity">
    <reaction evidence="1">
        <text>ATP + protein L-histidine = ADP + protein N-phospho-L-histidine.</text>
        <dbReference type="EC" id="2.7.13.3"/>
    </reaction>
</comment>
<dbReference type="SUPFAM" id="SSF55874">
    <property type="entry name" value="ATPase domain of HSP90 chaperone/DNA topoisomerase II/histidine kinase"/>
    <property type="match status" value="1"/>
</dbReference>
<evidence type="ECO:0000256" key="8">
    <source>
        <dbReference type="ARBA" id="ARBA00022777"/>
    </source>
</evidence>
<dbReference type="PANTHER" id="PTHR43047">
    <property type="entry name" value="TWO-COMPONENT HISTIDINE PROTEIN KINASE"/>
    <property type="match status" value="1"/>
</dbReference>
<dbReference type="InterPro" id="IPR003018">
    <property type="entry name" value="GAF"/>
</dbReference>
<dbReference type="InterPro" id="IPR005467">
    <property type="entry name" value="His_kinase_dom"/>
</dbReference>
<evidence type="ECO:0000256" key="4">
    <source>
        <dbReference type="ARBA" id="ARBA00012438"/>
    </source>
</evidence>
<evidence type="ECO:0000256" key="6">
    <source>
        <dbReference type="ARBA" id="ARBA00022679"/>
    </source>
</evidence>
<evidence type="ECO:0000256" key="14">
    <source>
        <dbReference type="PROSITE-ProRule" id="PRU00169"/>
    </source>
</evidence>
<evidence type="ECO:0000313" key="19">
    <source>
        <dbReference type="Proteomes" id="UP000248724"/>
    </source>
</evidence>
<evidence type="ECO:0000256" key="12">
    <source>
        <dbReference type="ARBA" id="ARBA00023306"/>
    </source>
</evidence>
<dbReference type="PANTHER" id="PTHR43047:SF63">
    <property type="entry name" value="HISTIDINE KINASE"/>
    <property type="match status" value="1"/>
</dbReference>